<accession>A0A1F5G459</accession>
<evidence type="ECO:0000256" key="1">
    <source>
        <dbReference type="SAM" id="MobiDB-lite"/>
    </source>
</evidence>
<feature type="region of interest" description="Disordered" evidence="1">
    <location>
        <begin position="84"/>
        <end position="143"/>
    </location>
</feature>
<dbReference type="EMBL" id="MFAT01000022">
    <property type="protein sequence ID" value="OGD86651.1"/>
    <property type="molecule type" value="Genomic_DNA"/>
</dbReference>
<dbReference type="Proteomes" id="UP000176317">
    <property type="component" value="Unassembled WGS sequence"/>
</dbReference>
<reference evidence="3 4" key="1">
    <citation type="journal article" date="2016" name="Nat. Commun.">
        <title>Thousands of microbial genomes shed light on interconnected biogeochemical processes in an aquifer system.</title>
        <authorList>
            <person name="Anantharaman K."/>
            <person name="Brown C.T."/>
            <person name="Hug L.A."/>
            <person name="Sharon I."/>
            <person name="Castelle C.J."/>
            <person name="Probst A.J."/>
            <person name="Thomas B.C."/>
            <person name="Singh A."/>
            <person name="Wilkins M.J."/>
            <person name="Karaoz U."/>
            <person name="Brodie E.L."/>
            <person name="Williams K.H."/>
            <person name="Hubbard S.S."/>
            <person name="Banfield J.F."/>
        </authorList>
    </citation>
    <scope>NUCLEOTIDE SEQUENCE [LARGE SCALE GENOMIC DNA]</scope>
</reference>
<feature type="transmembrane region" description="Helical" evidence="2">
    <location>
        <begin position="12"/>
        <end position="32"/>
    </location>
</feature>
<proteinExistence type="predicted"/>
<protein>
    <submittedName>
        <fullName evidence="3">Uncharacterized protein</fullName>
    </submittedName>
</protein>
<organism evidence="3 4">
    <name type="scientific">Candidatus Curtissbacteria bacterium RBG_13_35_7</name>
    <dbReference type="NCBI Taxonomy" id="1797705"/>
    <lineage>
        <taxon>Bacteria</taxon>
        <taxon>Candidatus Curtissiibacteriota</taxon>
    </lineage>
</organism>
<evidence type="ECO:0000313" key="4">
    <source>
        <dbReference type="Proteomes" id="UP000176317"/>
    </source>
</evidence>
<name>A0A1F5G459_9BACT</name>
<sequence length="301" mass="33178">MLPKLKKGVIHTAIIALLVVGFITTLTILSFASENHWGERFFNRGNFYREQANNYQEKCDDQNRSQNSRERYCQLAQEYAQRADEAAGGSASLIPSPSPQPNADTPTVSPVPLSNNQDNTSPMITPNTSQPQQASCQITSPAPTQVTGLEGAGVNQVLRLKPGGVFTVNVNGVTPSVRPVRPPGAYSEYIFPDPIIPYYYIKAYTFRTLMPQSQYDGSIKWYTGSFKADNNGSFTERAAIPNYNWFAKIAPAPAGTSDDDVNKTEYLIPLYRMYLIGPYDKEVTDCGMLLVDLTAPGDTIP</sequence>
<keyword evidence="2" id="KW-1133">Transmembrane helix</keyword>
<feature type="compositionally biased region" description="Polar residues" evidence="1">
    <location>
        <begin position="101"/>
        <end position="143"/>
    </location>
</feature>
<keyword evidence="2" id="KW-0472">Membrane</keyword>
<keyword evidence="2" id="KW-0812">Transmembrane</keyword>
<evidence type="ECO:0000256" key="2">
    <source>
        <dbReference type="SAM" id="Phobius"/>
    </source>
</evidence>
<evidence type="ECO:0000313" key="3">
    <source>
        <dbReference type="EMBL" id="OGD86651.1"/>
    </source>
</evidence>
<dbReference type="AlphaFoldDB" id="A0A1F5G459"/>
<gene>
    <name evidence="3" type="ORF">A2164_01035</name>
</gene>
<comment type="caution">
    <text evidence="3">The sequence shown here is derived from an EMBL/GenBank/DDBJ whole genome shotgun (WGS) entry which is preliminary data.</text>
</comment>